<comment type="caution">
    <text evidence="1">The sequence shown here is derived from an EMBL/GenBank/DDBJ whole genome shotgun (WGS) entry which is preliminary data.</text>
</comment>
<accession>A0ABV9GEF5</accession>
<sequence length="178" mass="20013">MTVVIGLVGVVLGGLIGAVTSYVTNRSSMLIQLEHSYDVTLRDKRLERYQVLFHLSECIPRSWQPGAEPTRARLLEFRKTFHDWYFGADAGGMFLTRASKTCYLNLQNALIDVSRLDATGTPSAEPLEEAESRLVRHLASELRHQLAEDVGASHPPRLRWSRVDRTVEGPEPTTVPDR</sequence>
<organism evidence="1 2">
    <name type="scientific">Streptomyces maoxianensis</name>
    <dbReference type="NCBI Taxonomy" id="1459942"/>
    <lineage>
        <taxon>Bacteria</taxon>
        <taxon>Bacillati</taxon>
        <taxon>Actinomycetota</taxon>
        <taxon>Actinomycetes</taxon>
        <taxon>Kitasatosporales</taxon>
        <taxon>Streptomycetaceae</taxon>
        <taxon>Streptomyces</taxon>
    </lineage>
</organism>
<gene>
    <name evidence="1" type="ORF">ACFO9E_27595</name>
</gene>
<reference evidence="2" key="1">
    <citation type="journal article" date="2019" name="Int. J. Syst. Evol. Microbiol.">
        <title>The Global Catalogue of Microorganisms (GCM) 10K type strain sequencing project: providing services to taxonomists for standard genome sequencing and annotation.</title>
        <authorList>
            <consortium name="The Broad Institute Genomics Platform"/>
            <consortium name="The Broad Institute Genome Sequencing Center for Infectious Disease"/>
            <person name="Wu L."/>
            <person name="Ma J."/>
        </authorList>
    </citation>
    <scope>NUCLEOTIDE SEQUENCE [LARGE SCALE GENOMIC DNA]</scope>
    <source>
        <strain evidence="2">CGMCC 4.7139</strain>
    </source>
</reference>
<keyword evidence="2" id="KW-1185">Reference proteome</keyword>
<name>A0ABV9GEF5_9ACTN</name>
<protein>
    <submittedName>
        <fullName evidence="1">Uncharacterized protein</fullName>
    </submittedName>
</protein>
<proteinExistence type="predicted"/>
<evidence type="ECO:0000313" key="2">
    <source>
        <dbReference type="Proteomes" id="UP001595993"/>
    </source>
</evidence>
<dbReference type="EMBL" id="JBHSFE010000026">
    <property type="protein sequence ID" value="MFC4611524.1"/>
    <property type="molecule type" value="Genomic_DNA"/>
</dbReference>
<dbReference type="Proteomes" id="UP001595993">
    <property type="component" value="Unassembled WGS sequence"/>
</dbReference>
<evidence type="ECO:0000313" key="1">
    <source>
        <dbReference type="EMBL" id="MFC4611524.1"/>
    </source>
</evidence>
<dbReference type="RefSeq" id="WP_381200756.1">
    <property type="nucleotide sequence ID" value="NZ_JBHSFE010000026.1"/>
</dbReference>